<dbReference type="AlphaFoldDB" id="A0A0E9X0M2"/>
<organism evidence="1">
    <name type="scientific">Anguilla anguilla</name>
    <name type="common">European freshwater eel</name>
    <name type="synonym">Muraena anguilla</name>
    <dbReference type="NCBI Taxonomy" id="7936"/>
    <lineage>
        <taxon>Eukaryota</taxon>
        <taxon>Metazoa</taxon>
        <taxon>Chordata</taxon>
        <taxon>Craniata</taxon>
        <taxon>Vertebrata</taxon>
        <taxon>Euteleostomi</taxon>
        <taxon>Actinopterygii</taxon>
        <taxon>Neopterygii</taxon>
        <taxon>Teleostei</taxon>
        <taxon>Anguilliformes</taxon>
        <taxon>Anguillidae</taxon>
        <taxon>Anguilla</taxon>
    </lineage>
</organism>
<reference evidence="1" key="1">
    <citation type="submission" date="2014-11" db="EMBL/GenBank/DDBJ databases">
        <authorList>
            <person name="Amaro Gonzalez C."/>
        </authorList>
    </citation>
    <scope>NUCLEOTIDE SEQUENCE</scope>
</reference>
<proteinExistence type="predicted"/>
<protein>
    <submittedName>
        <fullName evidence="1">Uncharacterized protein</fullName>
    </submittedName>
</protein>
<sequence length="75" mass="8600">MSAPRRNYTKANYYNFFLNGPGLLYVSREVMTSNLSSLKIPLQTQSCQQLHGPFSCPDRHRSTEHRMVIGHTDAE</sequence>
<name>A0A0E9X0M2_ANGAN</name>
<evidence type="ECO:0000313" key="1">
    <source>
        <dbReference type="EMBL" id="JAH96154.1"/>
    </source>
</evidence>
<dbReference type="EMBL" id="GBXM01012423">
    <property type="protein sequence ID" value="JAH96154.1"/>
    <property type="molecule type" value="Transcribed_RNA"/>
</dbReference>
<accession>A0A0E9X0M2</accession>
<reference evidence="1" key="2">
    <citation type="journal article" date="2015" name="Fish Shellfish Immunol.">
        <title>Early steps in the European eel (Anguilla anguilla)-Vibrio vulnificus interaction in the gills: Role of the RtxA13 toxin.</title>
        <authorList>
            <person name="Callol A."/>
            <person name="Pajuelo D."/>
            <person name="Ebbesson L."/>
            <person name="Teles M."/>
            <person name="MacKenzie S."/>
            <person name="Amaro C."/>
        </authorList>
    </citation>
    <scope>NUCLEOTIDE SEQUENCE</scope>
</reference>